<dbReference type="PANTHER" id="PTHR36114:SF8">
    <property type="entry name" value="CUPIN TYPE-1 DOMAIN-CONTAINING PROTEIN"/>
    <property type="match status" value="1"/>
</dbReference>
<dbReference type="InterPro" id="IPR013096">
    <property type="entry name" value="Cupin_2"/>
</dbReference>
<dbReference type="Proteomes" id="UP000612893">
    <property type="component" value="Unassembled WGS sequence"/>
</dbReference>
<dbReference type="SUPFAM" id="SSF51182">
    <property type="entry name" value="RmlC-like cupins"/>
    <property type="match status" value="1"/>
</dbReference>
<dbReference type="Pfam" id="PF07883">
    <property type="entry name" value="Cupin_2"/>
    <property type="match status" value="1"/>
</dbReference>
<protein>
    <submittedName>
        <fullName evidence="2">Cupin domain-containing protein</fullName>
    </submittedName>
</protein>
<comment type="caution">
    <text evidence="2">The sequence shown here is derived from an EMBL/GenBank/DDBJ whole genome shotgun (WGS) entry which is preliminary data.</text>
</comment>
<organism evidence="2 3">
    <name type="scientific">Candidatus Nephthysia bennettiae</name>
    <dbReference type="NCBI Taxonomy" id="3127016"/>
    <lineage>
        <taxon>Bacteria</taxon>
        <taxon>Bacillati</taxon>
        <taxon>Candidatus Dormiibacterota</taxon>
        <taxon>Candidatus Dormibacteria</taxon>
        <taxon>Candidatus Dormibacterales</taxon>
        <taxon>Candidatus Dormibacteraceae</taxon>
        <taxon>Candidatus Nephthysia</taxon>
    </lineage>
</organism>
<dbReference type="InterPro" id="IPR014710">
    <property type="entry name" value="RmlC-like_jellyroll"/>
</dbReference>
<name>A0A934K1H6_9BACT</name>
<gene>
    <name evidence="2" type="ORF">JF922_11875</name>
</gene>
<evidence type="ECO:0000259" key="1">
    <source>
        <dbReference type="Pfam" id="PF07883"/>
    </source>
</evidence>
<dbReference type="RefSeq" id="WP_350341397.1">
    <property type="nucleotide sequence ID" value="NZ_JAEKNR010000125.1"/>
</dbReference>
<dbReference type="InterPro" id="IPR052044">
    <property type="entry name" value="PKS_Associated_Protein"/>
</dbReference>
<reference evidence="2" key="1">
    <citation type="submission" date="2020-10" db="EMBL/GenBank/DDBJ databases">
        <title>Ca. Dormibacterota MAGs.</title>
        <authorList>
            <person name="Montgomery K."/>
        </authorList>
    </citation>
    <scope>NUCLEOTIDE SEQUENCE [LARGE SCALE GENOMIC DNA]</scope>
    <source>
        <strain evidence="2">SC8812_S17_10</strain>
    </source>
</reference>
<keyword evidence="3" id="KW-1185">Reference proteome</keyword>
<dbReference type="PANTHER" id="PTHR36114">
    <property type="entry name" value="16.7 KDA PROTEIN IN WHIE LOCUS"/>
    <property type="match status" value="1"/>
</dbReference>
<dbReference type="EMBL" id="JAEKNR010000125">
    <property type="protein sequence ID" value="MBJ7598767.1"/>
    <property type="molecule type" value="Genomic_DNA"/>
</dbReference>
<evidence type="ECO:0000313" key="2">
    <source>
        <dbReference type="EMBL" id="MBJ7598767.1"/>
    </source>
</evidence>
<dbReference type="InterPro" id="IPR011051">
    <property type="entry name" value="RmlC_Cupin_sf"/>
</dbReference>
<sequence>MVHFELSELEPERDSDGHGYVDFLASDLLSVGYAIWPAGGQDRQQPHEEDEVYHVVAGRGSIRVGGEETTVGPGSIVFVPARVEHRFHSIEEELRVLVFWAPPHIHA</sequence>
<evidence type="ECO:0000313" key="3">
    <source>
        <dbReference type="Proteomes" id="UP000612893"/>
    </source>
</evidence>
<dbReference type="AlphaFoldDB" id="A0A934K1H6"/>
<feature type="domain" description="Cupin type-2" evidence="1">
    <location>
        <begin position="36"/>
        <end position="98"/>
    </location>
</feature>
<accession>A0A934K1H6</accession>
<proteinExistence type="predicted"/>
<dbReference type="Gene3D" id="2.60.120.10">
    <property type="entry name" value="Jelly Rolls"/>
    <property type="match status" value="1"/>
</dbReference>